<dbReference type="EMBL" id="CP020953">
    <property type="protein sequence ID" value="AWI06743.1"/>
    <property type="molecule type" value="Genomic_DNA"/>
</dbReference>
<proteinExistence type="predicted"/>
<organism evidence="1 2">
    <name type="scientific">Clostridium drakei</name>
    <dbReference type="NCBI Taxonomy" id="332101"/>
    <lineage>
        <taxon>Bacteria</taxon>
        <taxon>Bacillati</taxon>
        <taxon>Bacillota</taxon>
        <taxon>Clostridia</taxon>
        <taxon>Eubacteriales</taxon>
        <taxon>Clostridiaceae</taxon>
        <taxon>Clostridium</taxon>
    </lineage>
</organism>
<protein>
    <submittedName>
        <fullName evidence="1">Uncharacterized protein</fullName>
    </submittedName>
</protein>
<reference evidence="2" key="1">
    <citation type="submission" date="2017-04" db="EMBL/GenBank/DDBJ databases">
        <authorList>
            <person name="Song Y."/>
            <person name="Cho B.-K."/>
        </authorList>
    </citation>
    <scope>NUCLEOTIDE SEQUENCE [LARGE SCALE GENOMIC DNA]</scope>
    <source>
        <strain evidence="2">SL1</strain>
    </source>
</reference>
<accession>A0A2U8DVE5</accession>
<dbReference type="RefSeq" id="WP_032077327.1">
    <property type="nucleotide sequence ID" value="NZ_CP020953.1"/>
</dbReference>
<sequence length="278" mass="32534">MKNKLNINKENNGGEAIMKNKSIEVLTNNYLPEGNNMDIVDKAKNLVKDVKSFEEIEKKRVLEIMRFRVYRGECKGYKNGTLLVETTFLKCTNGEKLIRPYKEVKNNPKSFLDDLNDYVILINTSIESIIECIEDTYIQSMTEYKEDVFGIKAKALGFYNDIIMYKENNPEEFIYLQECEFKGNMHKGYYIDENTLVITKKFLNDKIFKQEDITGELVDISSNKKGEILEIFKEMGLIVCRYSTRKDVDVRFTTEKKGEKEYAYIFKIDKSFLSREVA</sequence>
<gene>
    <name evidence="1" type="ORF">B9W14_20330</name>
</gene>
<keyword evidence="2" id="KW-1185">Reference proteome</keyword>
<name>A0A2U8DVE5_9CLOT</name>
<dbReference type="OrthoDB" id="2650856at2"/>
<dbReference type="Proteomes" id="UP000244910">
    <property type="component" value="Chromosome"/>
</dbReference>
<evidence type="ECO:0000313" key="1">
    <source>
        <dbReference type="EMBL" id="AWI06743.1"/>
    </source>
</evidence>
<dbReference type="AlphaFoldDB" id="A0A2U8DVE5"/>
<evidence type="ECO:0000313" key="2">
    <source>
        <dbReference type="Proteomes" id="UP000244910"/>
    </source>
</evidence>
<dbReference type="KEGG" id="cdrk:B9W14_20330"/>